<dbReference type="InterPro" id="IPR012338">
    <property type="entry name" value="Beta-lactam/transpept-like"/>
</dbReference>
<feature type="domain" description="Penicillin-binding protein dimerisation" evidence="5">
    <location>
        <begin position="157"/>
        <end position="320"/>
    </location>
</feature>
<dbReference type="GO" id="GO:0005886">
    <property type="term" value="C:plasma membrane"/>
    <property type="evidence" value="ECO:0007669"/>
    <property type="project" value="TreeGrafter"/>
</dbReference>
<dbReference type="GO" id="GO:0071972">
    <property type="term" value="F:peptidoglycan L,D-transpeptidase activity"/>
    <property type="evidence" value="ECO:0007669"/>
    <property type="project" value="TreeGrafter"/>
</dbReference>
<organism evidence="7 8">
    <name type="scientific">Paenibacillus hemerocallicola</name>
    <dbReference type="NCBI Taxonomy" id="1172614"/>
    <lineage>
        <taxon>Bacteria</taxon>
        <taxon>Bacillati</taxon>
        <taxon>Bacillota</taxon>
        <taxon>Bacilli</taxon>
        <taxon>Bacillales</taxon>
        <taxon>Paenibacillaceae</taxon>
        <taxon>Paenibacillus</taxon>
    </lineage>
</organism>
<comment type="caution">
    <text evidence="7">The sequence shown here is derived from an EMBL/GenBank/DDBJ whole genome shotgun (WGS) entry which is preliminary data.</text>
</comment>
<dbReference type="GO" id="GO:0008658">
    <property type="term" value="F:penicillin binding"/>
    <property type="evidence" value="ECO:0007669"/>
    <property type="project" value="InterPro"/>
</dbReference>
<protein>
    <submittedName>
        <fullName evidence="7">Penicillin-binding transpeptidase domain-containing protein</fullName>
    </submittedName>
</protein>
<feature type="domain" description="NTF2-like N-terminal transpeptidase" evidence="6">
    <location>
        <begin position="28"/>
        <end position="150"/>
    </location>
</feature>
<name>A0A5C4TGX5_9BACL</name>
<accession>A0A5C4TGX5</accession>
<comment type="subcellular location">
    <subcellularLocation>
        <location evidence="1">Membrane</location>
    </subcellularLocation>
</comment>
<feature type="domain" description="Penicillin-binding protein transpeptidase" evidence="4">
    <location>
        <begin position="355"/>
        <end position="667"/>
    </location>
</feature>
<dbReference type="Gene3D" id="3.90.1310.10">
    <property type="entry name" value="Penicillin-binding protein 2a (Domain 2)"/>
    <property type="match status" value="1"/>
</dbReference>
<dbReference type="Gene3D" id="3.10.450.100">
    <property type="entry name" value="NTF2-like, domain 1"/>
    <property type="match status" value="1"/>
</dbReference>
<dbReference type="AlphaFoldDB" id="A0A5C4TGX5"/>
<comment type="similarity">
    <text evidence="2">Belongs to the transpeptidase family.</text>
</comment>
<dbReference type="Gene3D" id="3.30.1390.30">
    <property type="entry name" value="Penicillin-binding protein 2a, domain 3"/>
    <property type="match status" value="1"/>
</dbReference>
<evidence type="ECO:0000259" key="4">
    <source>
        <dbReference type="Pfam" id="PF00905"/>
    </source>
</evidence>
<sequence length="673" mass="74190">MMRKRQWHMPVLLLFVALTACDKQEEPPLEAFKAYLTDWQQLNLEAMYDRLTPEAQARITRETFAERYRNIYDGIEAKQLAVTNTYRDLEEIGKSEAEIALDYHVEMDTVAGTLRFDHRMKLLKTKVDKRTEWKVEWDPSLLFPQLGEGDKVRVQSTKGERGEILDSSGKGLAINGAGIQIGVVPGKLGDAAEQSKEKLAGMLKMAKGDIDKKLNASWVKPDVFVPLAFVPEEEANRYLEIPGTDYQKKKIRVYPYAEAAAHLTGYIGEISAEQLAKRKDGQYEAGDWIGQAGLEQLCEERLRGKDGARIAITGADGKEKAVLARTEAMTGETIKLTIDAELQRSIYDEFGKDAGSAAAIRPLTGEIAALASSPSYDPNAFVRGISREQYDQWNNDPQKPFLNRFSKGYSPGSAFKIVTAAIGLDTKTLDPAEARPITGLAWTLDRSWGNYYITRVHDTNPVRLMDALVHSDNIYFAQTALKIGTKTFAEAAGKFGIGEELPIPYPFKKSQLSNKGIQNDIQLADSGYGQGEVIITSLHAALIFSALVNDGNIVYPVLTDEDGSNHSNIWKRQAMTAETAALLRNDLIRAVSTPGGAGYGAYIPGASIAGKTGTAELKQSKEENGKENGWFVGFDSADPELLLSIMVEDVKGRGGSGYVTKKVKRIFQQALQQ</sequence>
<dbReference type="GO" id="GO:0046677">
    <property type="term" value="P:response to antibiotic"/>
    <property type="evidence" value="ECO:0007669"/>
    <property type="project" value="InterPro"/>
</dbReference>
<dbReference type="SUPFAM" id="SSF56519">
    <property type="entry name" value="Penicillin binding protein dimerisation domain"/>
    <property type="match status" value="1"/>
</dbReference>
<dbReference type="PANTHER" id="PTHR30627">
    <property type="entry name" value="PEPTIDOGLYCAN D,D-TRANSPEPTIDASE"/>
    <property type="match status" value="1"/>
</dbReference>
<dbReference type="PROSITE" id="PS51257">
    <property type="entry name" value="PROKAR_LIPOPROTEIN"/>
    <property type="match status" value="1"/>
</dbReference>
<dbReference type="Proteomes" id="UP000307943">
    <property type="component" value="Unassembled WGS sequence"/>
</dbReference>
<dbReference type="Pfam" id="PF00905">
    <property type="entry name" value="Transpeptidase"/>
    <property type="match status" value="1"/>
</dbReference>
<dbReference type="InterPro" id="IPR036138">
    <property type="entry name" value="PBP_dimer_sf"/>
</dbReference>
<dbReference type="InterPro" id="IPR001460">
    <property type="entry name" value="PCN-bd_Tpept"/>
</dbReference>
<dbReference type="OrthoDB" id="9766847at2"/>
<gene>
    <name evidence="7" type="ORF">FE784_02935</name>
</gene>
<dbReference type="GO" id="GO:0071555">
    <property type="term" value="P:cell wall organization"/>
    <property type="evidence" value="ECO:0007669"/>
    <property type="project" value="TreeGrafter"/>
</dbReference>
<evidence type="ECO:0000256" key="3">
    <source>
        <dbReference type="ARBA" id="ARBA00023136"/>
    </source>
</evidence>
<dbReference type="Pfam" id="PF05223">
    <property type="entry name" value="MecA_N"/>
    <property type="match status" value="1"/>
</dbReference>
<dbReference type="EMBL" id="VDCQ01000003">
    <property type="protein sequence ID" value="TNJ67730.1"/>
    <property type="molecule type" value="Genomic_DNA"/>
</dbReference>
<dbReference type="PANTHER" id="PTHR30627:SF25">
    <property type="entry name" value="PENICILLIN-BINDING PROTEIN 3"/>
    <property type="match status" value="1"/>
</dbReference>
<evidence type="ECO:0000313" key="7">
    <source>
        <dbReference type="EMBL" id="TNJ67730.1"/>
    </source>
</evidence>
<dbReference type="InterPro" id="IPR050515">
    <property type="entry name" value="Beta-lactam/transpept"/>
</dbReference>
<keyword evidence="3" id="KW-0472">Membrane</keyword>
<dbReference type="Gene3D" id="3.40.710.10">
    <property type="entry name" value="DD-peptidase/beta-lactamase superfamily"/>
    <property type="match status" value="1"/>
</dbReference>
<dbReference type="SUPFAM" id="SSF56601">
    <property type="entry name" value="beta-lactamase/transpeptidase-like"/>
    <property type="match status" value="1"/>
</dbReference>
<evidence type="ECO:0000313" key="8">
    <source>
        <dbReference type="Proteomes" id="UP000307943"/>
    </source>
</evidence>
<keyword evidence="8" id="KW-1185">Reference proteome</keyword>
<proteinExistence type="inferred from homology"/>
<evidence type="ECO:0000256" key="1">
    <source>
        <dbReference type="ARBA" id="ARBA00004370"/>
    </source>
</evidence>
<dbReference type="InterPro" id="IPR007887">
    <property type="entry name" value="MecA_N"/>
</dbReference>
<reference evidence="7 8" key="1">
    <citation type="submission" date="2019-05" db="EMBL/GenBank/DDBJ databases">
        <title>We sequenced the genome of Paenibacillus hemerocallicola KCTC 33185 for further insight into its adaptation and study the phylogeny of Paenibacillus.</title>
        <authorList>
            <person name="Narsing Rao M.P."/>
        </authorList>
    </citation>
    <scope>NUCLEOTIDE SEQUENCE [LARGE SCALE GENOMIC DNA]</scope>
    <source>
        <strain evidence="7 8">KCTC 33185</strain>
    </source>
</reference>
<dbReference type="Pfam" id="PF03717">
    <property type="entry name" value="PBP_dimer"/>
    <property type="match status" value="1"/>
</dbReference>
<dbReference type="SUPFAM" id="SSF54427">
    <property type="entry name" value="NTF2-like"/>
    <property type="match status" value="1"/>
</dbReference>
<evidence type="ECO:0000259" key="5">
    <source>
        <dbReference type="Pfam" id="PF03717"/>
    </source>
</evidence>
<dbReference type="InterPro" id="IPR005311">
    <property type="entry name" value="PBP_dimer"/>
</dbReference>
<evidence type="ECO:0000259" key="6">
    <source>
        <dbReference type="Pfam" id="PF05223"/>
    </source>
</evidence>
<dbReference type="RefSeq" id="WP_139600633.1">
    <property type="nucleotide sequence ID" value="NZ_VDCQ01000003.1"/>
</dbReference>
<evidence type="ECO:0000256" key="2">
    <source>
        <dbReference type="ARBA" id="ARBA00007171"/>
    </source>
</evidence>
<dbReference type="InterPro" id="IPR032710">
    <property type="entry name" value="NTF2-like_dom_sf"/>
</dbReference>